<dbReference type="SUPFAM" id="SSF53756">
    <property type="entry name" value="UDP-Glycosyltransferase/glycogen phosphorylase"/>
    <property type="match status" value="1"/>
</dbReference>
<dbReference type="InterPro" id="IPR050194">
    <property type="entry name" value="Glycosyltransferase_grp1"/>
</dbReference>
<dbReference type="CDD" id="cd03801">
    <property type="entry name" value="GT4_PimA-like"/>
    <property type="match status" value="1"/>
</dbReference>
<organism evidence="2 3">
    <name type="scientific">Ferroplasma acidiphilum</name>
    <dbReference type="NCBI Taxonomy" id="74969"/>
    <lineage>
        <taxon>Archaea</taxon>
        <taxon>Methanobacteriati</taxon>
        <taxon>Thermoplasmatota</taxon>
        <taxon>Thermoplasmata</taxon>
        <taxon>Thermoplasmatales</taxon>
        <taxon>Ferroplasmaceae</taxon>
        <taxon>Ferroplasma</taxon>
    </lineage>
</organism>
<evidence type="ECO:0000313" key="3">
    <source>
        <dbReference type="Proteomes" id="UP000192050"/>
    </source>
</evidence>
<dbReference type="AlphaFoldDB" id="A0A1V0N3C3"/>
<evidence type="ECO:0000259" key="1">
    <source>
        <dbReference type="Pfam" id="PF00534"/>
    </source>
</evidence>
<evidence type="ECO:0000313" key="2">
    <source>
        <dbReference type="EMBL" id="ARD84652.1"/>
    </source>
</evidence>
<gene>
    <name evidence="2" type="ORF">FAD_0748</name>
</gene>
<feature type="domain" description="Glycosyl transferase family 1" evidence="1">
    <location>
        <begin position="199"/>
        <end position="334"/>
    </location>
</feature>
<keyword evidence="3" id="KW-1185">Reference proteome</keyword>
<dbReference type="STRING" id="74969.FAD_0748"/>
<dbReference type="PANTHER" id="PTHR45947">
    <property type="entry name" value="SULFOQUINOVOSYL TRANSFERASE SQD2"/>
    <property type="match status" value="1"/>
</dbReference>
<dbReference type="Pfam" id="PF00534">
    <property type="entry name" value="Glycos_transf_1"/>
    <property type="match status" value="1"/>
</dbReference>
<dbReference type="EMBL" id="CP015363">
    <property type="protein sequence ID" value="ARD84652.1"/>
    <property type="molecule type" value="Genomic_DNA"/>
</dbReference>
<dbReference type="GO" id="GO:0016757">
    <property type="term" value="F:glycosyltransferase activity"/>
    <property type="evidence" value="ECO:0007669"/>
    <property type="project" value="InterPro"/>
</dbReference>
<dbReference type="InterPro" id="IPR001296">
    <property type="entry name" value="Glyco_trans_1"/>
</dbReference>
<protein>
    <recommendedName>
        <fullName evidence="1">Glycosyl transferase family 1 domain-containing protein</fullName>
    </recommendedName>
</protein>
<accession>A0A1V0N3C3</accession>
<dbReference type="KEGG" id="fai:FAD_0748"/>
<dbReference type="PANTHER" id="PTHR45947:SF3">
    <property type="entry name" value="SULFOQUINOVOSYL TRANSFERASE SQD2"/>
    <property type="match status" value="1"/>
</dbReference>
<reference evidence="2 3" key="1">
    <citation type="submission" date="2011-10" db="EMBL/GenBank/DDBJ databases">
        <title>Metabolic and evolutionary patterns in the extreme acidophile Ferroplasma acidiphilum.</title>
        <authorList>
            <person name="Golyshina O.V."/>
            <person name="Kozyavkin S.A."/>
            <person name="Tatusov R.L."/>
            <person name="Slesarev A.I."/>
            <person name="Golyshin P.N."/>
        </authorList>
    </citation>
    <scope>NUCLEOTIDE SEQUENCE [LARGE SCALE GENOMIC DNA]</scope>
    <source>
        <strain evidence="3">Y</strain>
    </source>
</reference>
<dbReference type="Gene3D" id="3.40.50.2000">
    <property type="entry name" value="Glycogen Phosphorylase B"/>
    <property type="match status" value="2"/>
</dbReference>
<dbReference type="Proteomes" id="UP000192050">
    <property type="component" value="Chromosome"/>
</dbReference>
<proteinExistence type="predicted"/>
<name>A0A1V0N3C3_9ARCH</name>
<sequence length="379" mass="43466">MNLEFAGGGEANARDIAELFVRQGYDVTLFGAGIPKGYETKAGKYSFNYVPDAFTFDIMATGPVLKFSHILSMGLIGIYTYNRIYEKIKDFDVYYFVSPTLLFRNVGYRLMKEGKTVVLGNHGTYFEVLDMYGFASKAYSKILTTMIFHKLLKNKMKFYIHVQNKYQAQYYEKIKCNRSYIREIPYNNVKFSGYKCLDNDNFSVVYLGRLMESKGVDMLLELEKKADINLHIIGKGPYMEKLQQMKNKNTVIHGYVSNAEKIKLLAESDVMIVPSINESLSISAIEGLASGLYLIVSSTSMGPRYIVRQDNIFGVAVPRNPKNFIKEIERIKIIKERSKTDFYSEKMLRREIAGKMFDANVVDKELVDLFNDAIKDSKR</sequence>